<protein>
    <submittedName>
        <fullName evidence="1">Uncharacterized protein</fullName>
    </submittedName>
</protein>
<evidence type="ECO:0000313" key="1">
    <source>
        <dbReference type="EMBL" id="MCH7410643.1"/>
    </source>
</evidence>
<dbReference type="Proteomes" id="UP001165489">
    <property type="component" value="Unassembled WGS sequence"/>
</dbReference>
<gene>
    <name evidence="1" type="ORF">MM239_14640</name>
</gene>
<keyword evidence="2" id="KW-1185">Reference proteome</keyword>
<accession>A0ABS9V2K9</accession>
<reference evidence="1" key="1">
    <citation type="submission" date="2022-03" db="EMBL/GenBank/DDBJ databases">
        <title>De novo assembled genomes of Belliella spp. (Cyclobacteriaceae) strains.</title>
        <authorList>
            <person name="Szabo A."/>
            <person name="Korponai K."/>
            <person name="Felfoldi T."/>
        </authorList>
    </citation>
    <scope>NUCLEOTIDE SEQUENCE</scope>
    <source>
        <strain evidence="1">DSM 111904</strain>
    </source>
</reference>
<organism evidence="1 2">
    <name type="scientific">Belliella filtrata</name>
    <dbReference type="NCBI Taxonomy" id="2923435"/>
    <lineage>
        <taxon>Bacteria</taxon>
        <taxon>Pseudomonadati</taxon>
        <taxon>Bacteroidota</taxon>
        <taxon>Cytophagia</taxon>
        <taxon>Cytophagales</taxon>
        <taxon>Cyclobacteriaceae</taxon>
        <taxon>Belliella</taxon>
    </lineage>
</organism>
<comment type="caution">
    <text evidence="1">The sequence shown here is derived from an EMBL/GenBank/DDBJ whole genome shotgun (WGS) entry which is preliminary data.</text>
</comment>
<name>A0ABS9V2K9_9BACT</name>
<evidence type="ECO:0000313" key="2">
    <source>
        <dbReference type="Proteomes" id="UP001165489"/>
    </source>
</evidence>
<proteinExistence type="predicted"/>
<sequence>MLRGVIDKRRKVGCRHGQFLILGSASLELIKH</sequence>
<dbReference type="EMBL" id="JAKZGP010000042">
    <property type="protein sequence ID" value="MCH7410643.1"/>
    <property type="molecule type" value="Genomic_DNA"/>
</dbReference>